<feature type="signal peptide" evidence="2">
    <location>
        <begin position="1"/>
        <end position="25"/>
    </location>
</feature>
<dbReference type="EMBL" id="LR586016">
    <property type="protein sequence ID" value="VIP01002.1"/>
    <property type="molecule type" value="Genomic_DNA"/>
</dbReference>
<dbReference type="EMBL" id="LR593887">
    <property type="protein sequence ID" value="VTR97428.1"/>
    <property type="molecule type" value="Genomic_DNA"/>
</dbReference>
<dbReference type="PROSITE" id="PS51257">
    <property type="entry name" value="PROKAR_LIPOPROTEIN"/>
    <property type="match status" value="1"/>
</dbReference>
<accession>A0A6C2YJ47</accession>
<dbReference type="KEGG" id="tim:GMBLW1_29580"/>
<feature type="region of interest" description="Disordered" evidence="1">
    <location>
        <begin position="158"/>
        <end position="195"/>
    </location>
</feature>
<evidence type="ECO:0000256" key="1">
    <source>
        <dbReference type="SAM" id="MobiDB-lite"/>
    </source>
</evidence>
<gene>
    <name evidence="3" type="ORF">GMBLW1_29580</name>
</gene>
<evidence type="ECO:0000313" key="3">
    <source>
        <dbReference type="EMBL" id="VIP01002.1"/>
    </source>
</evidence>
<proteinExistence type="predicted"/>
<keyword evidence="4" id="KW-1185">Reference proteome</keyword>
<keyword evidence="2" id="KW-0732">Signal</keyword>
<evidence type="ECO:0000256" key="2">
    <source>
        <dbReference type="SAM" id="SignalP"/>
    </source>
</evidence>
<name>A0A6C2YJ47_9BACT</name>
<evidence type="ECO:0000313" key="4">
    <source>
        <dbReference type="Proteomes" id="UP000464378"/>
    </source>
</evidence>
<feature type="chain" id="PRO_5036383861" evidence="2">
    <location>
        <begin position="26"/>
        <end position="233"/>
    </location>
</feature>
<dbReference type="Proteomes" id="UP000464378">
    <property type="component" value="Chromosome"/>
</dbReference>
<reference evidence="3" key="1">
    <citation type="submission" date="2019-04" db="EMBL/GenBank/DDBJ databases">
        <authorList>
            <consortium name="Science for Life Laboratories"/>
        </authorList>
    </citation>
    <scope>NUCLEOTIDE SEQUENCE</scope>
    <source>
        <strain evidence="3">MBLW1</strain>
    </source>
</reference>
<dbReference type="AlphaFoldDB" id="A0A6C2YJ47"/>
<dbReference type="RefSeq" id="WP_162656196.1">
    <property type="nucleotide sequence ID" value="NZ_LR593887.1"/>
</dbReference>
<sequence>MRRVNGLVGGWLLSLGCLAPVTIHAAESPPVVVAIPGDAIWNEAVRNAEAGNLSAAALHFQILVSSHPEHPQAETARLRLAQLQLQQPGKLPIAPMAPQFIPHTISESRKLDLMTSTRPARADSAKRIPAMLGAMLGNPMWGWMVESLDACEEIPLGEETSEPPLAKPQSRRKAPTPAPKSGTIPTSDTTIPPLEPKESMWEWLHGEYQIELRIEKNRVRLMIHGKSYEQPRK</sequence>
<protein>
    <submittedName>
        <fullName evidence="3">Uncharacterized protein</fullName>
    </submittedName>
</protein>
<dbReference type="InParanoid" id="A0A6C2YJ47"/>
<organism evidence="3">
    <name type="scientific">Tuwongella immobilis</name>
    <dbReference type="NCBI Taxonomy" id="692036"/>
    <lineage>
        <taxon>Bacteria</taxon>
        <taxon>Pseudomonadati</taxon>
        <taxon>Planctomycetota</taxon>
        <taxon>Planctomycetia</taxon>
        <taxon>Gemmatales</taxon>
        <taxon>Gemmataceae</taxon>
        <taxon>Tuwongella</taxon>
    </lineage>
</organism>